<dbReference type="Pfam" id="PF00144">
    <property type="entry name" value="Beta-lactamase"/>
    <property type="match status" value="1"/>
</dbReference>
<sequence length="390" mass="41026">MWSRRQWLGLVALAGCRPDPRDPACRRSVDYVGAPRLDVAADVLDGRQRGAIDGALAPALTERLEAALDEVLAKSQAPAMSAAYAMPGAGLWSATRGLACTEPATPVTADAKFQACSIGKLVTATLVLRLVERGRLRLDEPIARWFPRSPGSSQITIDHLLTHTGGVYSFNSGSTFDHELAEAHTPESLVATAAEHANLFCPGATWAYSNTGYVMLGLIVERCHDMALAEVIAAEIAGPLELRGLVGQQAGVAVAGLVRGHKDRAPLPADTHYEAPHGAGSIAAGAGDLVRVLHAVLSGRLVTAPTVTRMLEDMAPMFDDPSLRYGRGMMFYEKVPGGPGRMVGHSGGALGARAIVAYLPAEPAFVAVMFNDERPAEAGLWALVQAGRGG</sequence>
<keyword evidence="3" id="KW-1185">Reference proteome</keyword>
<proteinExistence type="predicted"/>
<dbReference type="InterPro" id="IPR001466">
    <property type="entry name" value="Beta-lactam-related"/>
</dbReference>
<organism evidence="2 3">
    <name type="scientific">Nannocystis pusilla</name>
    <dbReference type="NCBI Taxonomy" id="889268"/>
    <lineage>
        <taxon>Bacteria</taxon>
        <taxon>Pseudomonadati</taxon>
        <taxon>Myxococcota</taxon>
        <taxon>Polyangia</taxon>
        <taxon>Nannocystales</taxon>
        <taxon>Nannocystaceae</taxon>
        <taxon>Nannocystis</taxon>
    </lineage>
</organism>
<dbReference type="EMBL" id="JAPNKE010000002">
    <property type="protein sequence ID" value="MCY1010001.1"/>
    <property type="molecule type" value="Genomic_DNA"/>
</dbReference>
<dbReference type="InterPro" id="IPR050789">
    <property type="entry name" value="Diverse_Enzym_Activities"/>
</dbReference>
<dbReference type="GO" id="GO:0016787">
    <property type="term" value="F:hydrolase activity"/>
    <property type="evidence" value="ECO:0007669"/>
    <property type="project" value="UniProtKB-KW"/>
</dbReference>
<protein>
    <submittedName>
        <fullName evidence="2">Serine hydrolase</fullName>
    </submittedName>
</protein>
<dbReference type="InterPro" id="IPR012338">
    <property type="entry name" value="Beta-lactam/transpept-like"/>
</dbReference>
<evidence type="ECO:0000313" key="2">
    <source>
        <dbReference type="EMBL" id="MCY1010001.1"/>
    </source>
</evidence>
<gene>
    <name evidence="2" type="ORF">OV079_31450</name>
</gene>
<keyword evidence="2" id="KW-0378">Hydrolase</keyword>
<dbReference type="Gene3D" id="3.40.710.10">
    <property type="entry name" value="DD-peptidase/beta-lactamase superfamily"/>
    <property type="match status" value="1"/>
</dbReference>
<comment type="caution">
    <text evidence="2">The sequence shown here is derived from an EMBL/GenBank/DDBJ whole genome shotgun (WGS) entry which is preliminary data.</text>
</comment>
<dbReference type="SUPFAM" id="SSF56601">
    <property type="entry name" value="beta-lactamase/transpeptidase-like"/>
    <property type="match status" value="1"/>
</dbReference>
<dbReference type="Proteomes" id="UP001150924">
    <property type="component" value="Unassembled WGS sequence"/>
</dbReference>
<evidence type="ECO:0000313" key="3">
    <source>
        <dbReference type="Proteomes" id="UP001150924"/>
    </source>
</evidence>
<dbReference type="PROSITE" id="PS51257">
    <property type="entry name" value="PROKAR_LIPOPROTEIN"/>
    <property type="match status" value="1"/>
</dbReference>
<accession>A0A9X3IZY1</accession>
<feature type="domain" description="Beta-lactamase-related" evidence="1">
    <location>
        <begin position="65"/>
        <end position="377"/>
    </location>
</feature>
<dbReference type="PANTHER" id="PTHR43283">
    <property type="entry name" value="BETA-LACTAMASE-RELATED"/>
    <property type="match status" value="1"/>
</dbReference>
<dbReference type="AlphaFoldDB" id="A0A9X3IZY1"/>
<evidence type="ECO:0000259" key="1">
    <source>
        <dbReference type="Pfam" id="PF00144"/>
    </source>
</evidence>
<name>A0A9X3IZY1_9BACT</name>
<dbReference type="PANTHER" id="PTHR43283:SF18">
    <property type="match status" value="1"/>
</dbReference>
<dbReference type="RefSeq" id="WP_267772780.1">
    <property type="nucleotide sequence ID" value="NZ_JAPNKE010000002.1"/>
</dbReference>
<reference evidence="2" key="1">
    <citation type="submission" date="2022-11" db="EMBL/GenBank/DDBJ databases">
        <title>Minimal conservation of predation-associated metabolite biosynthetic gene clusters underscores biosynthetic potential of Myxococcota including descriptions for ten novel species: Archangium lansinium sp. nov., Myxococcus landrumus sp. nov., Nannocystis bai.</title>
        <authorList>
            <person name="Ahearne A."/>
            <person name="Stevens C."/>
            <person name="Phillips K."/>
        </authorList>
    </citation>
    <scope>NUCLEOTIDE SEQUENCE</scope>
    <source>
        <strain evidence="2">Na p29</strain>
    </source>
</reference>